<keyword evidence="3 6" id="KW-0812">Transmembrane</keyword>
<protein>
    <submittedName>
        <fullName evidence="8">Alkaline phosphatase</fullName>
    </submittedName>
</protein>
<dbReference type="PANTHER" id="PTHR42709:SF6">
    <property type="entry name" value="UNDECAPRENYL PHOSPHATE TRANSPORTER A"/>
    <property type="match status" value="1"/>
</dbReference>
<feature type="transmembrane region" description="Helical" evidence="6">
    <location>
        <begin position="111"/>
        <end position="131"/>
    </location>
</feature>
<comment type="subcellular location">
    <subcellularLocation>
        <location evidence="1">Cell membrane</location>
        <topology evidence="1">Multi-pass membrane protein</topology>
    </subcellularLocation>
</comment>
<accession>A0A074MZY8</accession>
<name>A0A074MZY8_9SPHN</name>
<dbReference type="KEGG" id="elq:Ga0102493_112541"/>
<dbReference type="PANTHER" id="PTHR42709">
    <property type="entry name" value="ALKALINE PHOSPHATASE LIKE PROTEIN"/>
    <property type="match status" value="1"/>
</dbReference>
<feature type="transmembrane region" description="Helical" evidence="6">
    <location>
        <begin position="172"/>
        <end position="190"/>
    </location>
</feature>
<evidence type="ECO:0000256" key="4">
    <source>
        <dbReference type="ARBA" id="ARBA00022989"/>
    </source>
</evidence>
<evidence type="ECO:0000256" key="5">
    <source>
        <dbReference type="ARBA" id="ARBA00023136"/>
    </source>
</evidence>
<keyword evidence="2" id="KW-1003">Cell membrane</keyword>
<feature type="transmembrane region" description="Helical" evidence="6">
    <location>
        <begin position="50"/>
        <end position="71"/>
    </location>
</feature>
<keyword evidence="4 6" id="KW-1133">Transmembrane helix</keyword>
<sequence length="205" mass="23186">MTDLILEVIRQGGYIGIFLLMAIENIFPPVPSEVIMGFGGVLVARGEMAFAPLLIIGTTGTVAGNLFWYWLGRRWSEAQLRAFIDRFGRWLTFEWDEFTRARDFFRRHGDWIVFVLRFSPVLRTIVSLPAGLAGMGFWRFCLFTFLGSLIWNALLILGGAALSGLLETYEDIASIVIIAGLALGVVWYVWRVVTWEPAERAESED</sequence>
<feature type="transmembrane region" description="Helical" evidence="6">
    <location>
        <begin position="12"/>
        <end position="30"/>
    </location>
</feature>
<evidence type="ECO:0000259" key="7">
    <source>
        <dbReference type="Pfam" id="PF09335"/>
    </source>
</evidence>
<evidence type="ECO:0000313" key="8">
    <source>
        <dbReference type="EMBL" id="KEO98964.1"/>
    </source>
</evidence>
<dbReference type="EMBL" id="JMIX01000003">
    <property type="protein sequence ID" value="KEO98964.1"/>
    <property type="molecule type" value="Genomic_DNA"/>
</dbReference>
<dbReference type="GO" id="GO:0005886">
    <property type="term" value="C:plasma membrane"/>
    <property type="evidence" value="ECO:0007669"/>
    <property type="project" value="UniProtKB-SubCell"/>
</dbReference>
<evidence type="ECO:0000313" key="9">
    <source>
        <dbReference type="Proteomes" id="UP000027866"/>
    </source>
</evidence>
<dbReference type="Pfam" id="PF09335">
    <property type="entry name" value="VTT_dom"/>
    <property type="match status" value="1"/>
</dbReference>
<evidence type="ECO:0000256" key="2">
    <source>
        <dbReference type="ARBA" id="ARBA00022475"/>
    </source>
</evidence>
<gene>
    <name evidence="8" type="ORF">EH32_07615</name>
</gene>
<dbReference type="AlphaFoldDB" id="A0A074MZY8"/>
<comment type="caution">
    <text evidence="8">The sequence shown here is derived from an EMBL/GenBank/DDBJ whole genome shotgun (WGS) entry which is preliminary data.</text>
</comment>
<organism evidence="8 9">
    <name type="scientific">Erythrobacter litoralis</name>
    <dbReference type="NCBI Taxonomy" id="39960"/>
    <lineage>
        <taxon>Bacteria</taxon>
        <taxon>Pseudomonadati</taxon>
        <taxon>Pseudomonadota</taxon>
        <taxon>Alphaproteobacteria</taxon>
        <taxon>Sphingomonadales</taxon>
        <taxon>Erythrobacteraceae</taxon>
        <taxon>Erythrobacter/Porphyrobacter group</taxon>
        <taxon>Erythrobacter</taxon>
    </lineage>
</organism>
<keyword evidence="9" id="KW-1185">Reference proteome</keyword>
<keyword evidence="5 6" id="KW-0472">Membrane</keyword>
<evidence type="ECO:0000256" key="1">
    <source>
        <dbReference type="ARBA" id="ARBA00004651"/>
    </source>
</evidence>
<dbReference type="InterPro" id="IPR051311">
    <property type="entry name" value="DedA_domain"/>
</dbReference>
<feature type="transmembrane region" description="Helical" evidence="6">
    <location>
        <begin position="137"/>
        <end position="160"/>
    </location>
</feature>
<feature type="domain" description="VTT" evidence="7">
    <location>
        <begin position="30"/>
        <end position="160"/>
    </location>
</feature>
<reference evidence="8 9" key="1">
    <citation type="submission" date="2014-04" db="EMBL/GenBank/DDBJ databases">
        <title>A comprehensive comparison of genomes of Erythrobacter spp. Strains.</title>
        <authorList>
            <person name="Zheng Q."/>
        </authorList>
    </citation>
    <scope>NUCLEOTIDE SEQUENCE [LARGE SCALE GENOMIC DNA]</scope>
    <source>
        <strain evidence="8 9">DSM 8509</strain>
    </source>
</reference>
<dbReference type="InterPro" id="IPR032816">
    <property type="entry name" value="VTT_dom"/>
</dbReference>
<dbReference type="Proteomes" id="UP000027866">
    <property type="component" value="Unassembled WGS sequence"/>
</dbReference>
<dbReference type="OrthoDB" id="9813426at2"/>
<evidence type="ECO:0000256" key="6">
    <source>
        <dbReference type="SAM" id="Phobius"/>
    </source>
</evidence>
<evidence type="ECO:0000256" key="3">
    <source>
        <dbReference type="ARBA" id="ARBA00022692"/>
    </source>
</evidence>
<dbReference type="PATRIC" id="fig|39960.10.peg.1637"/>
<dbReference type="RefSeq" id="WP_034901465.1">
    <property type="nucleotide sequence ID" value="NZ_CP017057.1"/>
</dbReference>
<proteinExistence type="predicted"/>